<comment type="caution">
    <text evidence="1">The sequence shown here is derived from an EMBL/GenBank/DDBJ whole genome shotgun (WGS) entry which is preliminary data.</text>
</comment>
<organism evidence="1 2">
    <name type="scientific">Segatella salivae F0493</name>
    <dbReference type="NCBI Taxonomy" id="1395125"/>
    <lineage>
        <taxon>Bacteria</taxon>
        <taxon>Pseudomonadati</taxon>
        <taxon>Bacteroidota</taxon>
        <taxon>Bacteroidia</taxon>
        <taxon>Bacteroidales</taxon>
        <taxon>Prevotellaceae</taxon>
        <taxon>Segatella</taxon>
    </lineage>
</organism>
<proteinExistence type="predicted"/>
<evidence type="ECO:0000313" key="1">
    <source>
        <dbReference type="EMBL" id="ERJ98718.1"/>
    </source>
</evidence>
<dbReference type="AlphaFoldDB" id="U2MHH3"/>
<dbReference type="Proteomes" id="UP000017023">
    <property type="component" value="Unassembled WGS sequence"/>
</dbReference>
<name>U2MHH3_9BACT</name>
<evidence type="ECO:0000313" key="2">
    <source>
        <dbReference type="Proteomes" id="UP000017023"/>
    </source>
</evidence>
<gene>
    <name evidence="1" type="ORF">HMPREF9145_1802</name>
</gene>
<sequence>MIEVFSHIHGYPFSKKGISHGEISQIIKQFHSKDSAIRPKL</sequence>
<dbReference type="EMBL" id="AWGW01000029">
    <property type="protein sequence ID" value="ERJ98718.1"/>
    <property type="molecule type" value="Genomic_DNA"/>
</dbReference>
<protein>
    <submittedName>
        <fullName evidence="1">Uncharacterized protein</fullName>
    </submittedName>
</protein>
<dbReference type="PATRIC" id="fig|1395125.3.peg.2393"/>
<accession>U2MHH3</accession>
<reference evidence="1 2" key="1">
    <citation type="submission" date="2013-08" db="EMBL/GenBank/DDBJ databases">
        <authorList>
            <person name="Durkin A.S."/>
            <person name="Haft D.R."/>
            <person name="McCorrison J."/>
            <person name="Torralba M."/>
            <person name="Gillis M."/>
            <person name="Haft D.H."/>
            <person name="Methe B."/>
            <person name="Sutton G."/>
            <person name="Nelson K.E."/>
        </authorList>
    </citation>
    <scope>NUCLEOTIDE SEQUENCE [LARGE SCALE GENOMIC DNA]</scope>
    <source>
        <strain evidence="1 2">F0493</strain>
    </source>
</reference>